<dbReference type="PANTHER" id="PTHR34846:SF10">
    <property type="entry name" value="CYTOPLASMIC PROTEIN"/>
    <property type="match status" value="1"/>
</dbReference>
<proteinExistence type="predicted"/>
<accession>W1WV80</accession>
<dbReference type="SUPFAM" id="SSF69118">
    <property type="entry name" value="AhpD-like"/>
    <property type="match status" value="1"/>
</dbReference>
<gene>
    <name evidence="2" type="ORF">Q609_ECAC01668G0007</name>
</gene>
<organism evidence="2 3">
    <name type="scientific">Escherichia coli DORA_A_5_14_21</name>
    <dbReference type="NCBI Taxonomy" id="1403943"/>
    <lineage>
        <taxon>Bacteria</taxon>
        <taxon>Pseudomonadati</taxon>
        <taxon>Pseudomonadota</taxon>
        <taxon>Gammaproteobacteria</taxon>
        <taxon>Enterobacterales</taxon>
        <taxon>Enterobacteriaceae</taxon>
        <taxon>Escherichia</taxon>
    </lineage>
</organism>
<sequence length="122" mass="14107">MGLPPLSKIPFILRPQAWLHRRHYGEVLSPIRWWGRIPFIFYLVSMFVGWLERKRSPLDPVVRSLVSARIAQMCLCEFCVDITSMKVAERTGSTDKLLAVAGWRQSPLFSDEERLALEYAEA</sequence>
<feature type="non-terminal residue" evidence="2">
    <location>
        <position position="122"/>
    </location>
</feature>
<dbReference type="EMBL" id="AZLZ01001668">
    <property type="protein sequence ID" value="ETJ22137.1"/>
    <property type="molecule type" value="Genomic_DNA"/>
</dbReference>
<reference evidence="2 3" key="1">
    <citation type="submission" date="2013-12" db="EMBL/GenBank/DDBJ databases">
        <title>A Varibaculum cambriense genome reconstructed from a premature infant gut community with otherwise low bacterial novelty that shifts toward anaerobic metabolism during the third week of life.</title>
        <authorList>
            <person name="Brown C.T."/>
            <person name="Sharon I."/>
            <person name="Thomas B.C."/>
            <person name="Castelle C.J."/>
            <person name="Morowitz M.J."/>
            <person name="Banfield J.F."/>
        </authorList>
    </citation>
    <scope>NUCLEOTIDE SEQUENCE [LARGE SCALE GENOMIC DNA]</scope>
    <source>
        <strain evidence="3">DORA_A_5_14_21</strain>
    </source>
</reference>
<dbReference type="Proteomes" id="UP000018853">
    <property type="component" value="Unassembled WGS sequence"/>
</dbReference>
<name>W1WV80_ECOLX</name>
<dbReference type="GO" id="GO:0051920">
    <property type="term" value="F:peroxiredoxin activity"/>
    <property type="evidence" value="ECO:0007669"/>
    <property type="project" value="InterPro"/>
</dbReference>
<protein>
    <recommendedName>
        <fullName evidence="1">Carboxymuconolactone decarboxylase-like domain-containing protein</fullName>
    </recommendedName>
</protein>
<dbReference type="PANTHER" id="PTHR34846">
    <property type="entry name" value="4-CARBOXYMUCONOLACTONE DECARBOXYLASE FAMILY PROTEIN (AFU_ORTHOLOGUE AFUA_6G11590)"/>
    <property type="match status" value="1"/>
</dbReference>
<feature type="domain" description="Carboxymuconolactone decarboxylase-like" evidence="1">
    <location>
        <begin position="50"/>
        <end position="122"/>
    </location>
</feature>
<evidence type="ECO:0000313" key="2">
    <source>
        <dbReference type="EMBL" id="ETJ22137.1"/>
    </source>
</evidence>
<dbReference type="AlphaFoldDB" id="W1WV80"/>
<comment type="caution">
    <text evidence="2">The sequence shown here is derived from an EMBL/GenBank/DDBJ whole genome shotgun (WGS) entry which is preliminary data.</text>
</comment>
<dbReference type="InterPro" id="IPR003779">
    <property type="entry name" value="CMD-like"/>
</dbReference>
<dbReference type="Pfam" id="PF02627">
    <property type="entry name" value="CMD"/>
    <property type="match status" value="1"/>
</dbReference>
<evidence type="ECO:0000259" key="1">
    <source>
        <dbReference type="Pfam" id="PF02627"/>
    </source>
</evidence>
<dbReference type="InterPro" id="IPR029032">
    <property type="entry name" value="AhpD-like"/>
</dbReference>
<evidence type="ECO:0000313" key="3">
    <source>
        <dbReference type="Proteomes" id="UP000018853"/>
    </source>
</evidence>
<dbReference type="Gene3D" id="1.20.1290.10">
    <property type="entry name" value="AhpD-like"/>
    <property type="match status" value="1"/>
</dbReference>